<gene>
    <name evidence="4" type="ORF">ATB98_06475</name>
</gene>
<dbReference type="OrthoDB" id="9804504at2"/>
<dbReference type="STRING" id="36856.ATB98_06475"/>
<sequence length="280" mass="31819">MASIFGRAWRRMEKRVRLTAYAARADSFLISYPKSGRTWFRYVLSHYFASVAGVSGPIDLHNMFSVVPNFDLDPTRGIPAYRFRDKNGVIPTVLVSHLGYRASLFLRRPVVMMVRDPRDVIVSAYFHATRHKHRFEGSLSDFIKDRDQGMPAMIGYLNRWAEGLSNRDHFVLSYERLSADTEGQTEAVLGFLGCRIDRTALRDAVEAGRFEAMQDRERAEGIPAHDYDRNDVESLRMRRGKAGGFHDYLDEAQIAEVERLCATQLTSAAKGLVARTGLHV</sequence>
<accession>A0A178Y3A3</accession>
<dbReference type="InterPro" id="IPR027417">
    <property type="entry name" value="P-loop_NTPase"/>
</dbReference>
<dbReference type="InterPro" id="IPR000863">
    <property type="entry name" value="Sulfotransferase_dom"/>
</dbReference>
<dbReference type="PANTHER" id="PTHR11783">
    <property type="entry name" value="SULFOTRANSFERASE SULT"/>
    <property type="match status" value="1"/>
</dbReference>
<name>A0A178Y3A3_SINSA</name>
<comment type="similarity">
    <text evidence="1">Belongs to the sulfotransferase 1 family.</text>
</comment>
<evidence type="ECO:0000313" key="5">
    <source>
        <dbReference type="Proteomes" id="UP000078507"/>
    </source>
</evidence>
<evidence type="ECO:0000259" key="3">
    <source>
        <dbReference type="Pfam" id="PF00685"/>
    </source>
</evidence>
<evidence type="ECO:0000256" key="2">
    <source>
        <dbReference type="ARBA" id="ARBA00022679"/>
    </source>
</evidence>
<keyword evidence="5" id="KW-1185">Reference proteome</keyword>
<dbReference type="Gene3D" id="3.40.50.300">
    <property type="entry name" value="P-loop containing nucleotide triphosphate hydrolases"/>
    <property type="match status" value="1"/>
</dbReference>
<dbReference type="AlphaFoldDB" id="A0A178Y3A3"/>
<dbReference type="GO" id="GO:0008146">
    <property type="term" value="F:sulfotransferase activity"/>
    <property type="evidence" value="ECO:0007669"/>
    <property type="project" value="InterPro"/>
</dbReference>
<keyword evidence="2 4" id="KW-0808">Transferase</keyword>
<reference evidence="4 5" key="1">
    <citation type="submission" date="2015-11" db="EMBL/GenBank/DDBJ databases">
        <title>Ensifer anhuiense sp. nov., an effective nitrogen fixation bacterium with Glycine soja.</title>
        <authorList>
            <person name="Yan H."/>
            <person name="Chen W."/>
        </authorList>
    </citation>
    <scope>NUCLEOTIDE SEQUENCE [LARGE SCALE GENOMIC DNA]</scope>
    <source>
        <strain evidence="4 5">LMG 7837</strain>
    </source>
</reference>
<feature type="domain" description="Sulfotransferase" evidence="3">
    <location>
        <begin position="26"/>
        <end position="265"/>
    </location>
</feature>
<dbReference type="Proteomes" id="UP000078507">
    <property type="component" value="Unassembled WGS sequence"/>
</dbReference>
<organism evidence="4 5">
    <name type="scientific">Sinorhizobium saheli</name>
    <dbReference type="NCBI Taxonomy" id="36856"/>
    <lineage>
        <taxon>Bacteria</taxon>
        <taxon>Pseudomonadati</taxon>
        <taxon>Pseudomonadota</taxon>
        <taxon>Alphaproteobacteria</taxon>
        <taxon>Hyphomicrobiales</taxon>
        <taxon>Rhizobiaceae</taxon>
        <taxon>Sinorhizobium/Ensifer group</taxon>
        <taxon>Sinorhizobium</taxon>
    </lineage>
</organism>
<evidence type="ECO:0000313" key="4">
    <source>
        <dbReference type="EMBL" id="OAP42049.1"/>
    </source>
</evidence>
<dbReference type="EMBL" id="LNQB01000083">
    <property type="protein sequence ID" value="OAP42049.1"/>
    <property type="molecule type" value="Genomic_DNA"/>
</dbReference>
<protein>
    <submittedName>
        <fullName evidence="4">Sulfotransferase</fullName>
    </submittedName>
</protein>
<dbReference type="RefSeq" id="WP_066876850.1">
    <property type="nucleotide sequence ID" value="NZ_LNQB01000083.1"/>
</dbReference>
<comment type="caution">
    <text evidence="4">The sequence shown here is derived from an EMBL/GenBank/DDBJ whole genome shotgun (WGS) entry which is preliminary data.</text>
</comment>
<dbReference type="Pfam" id="PF00685">
    <property type="entry name" value="Sulfotransfer_1"/>
    <property type="match status" value="1"/>
</dbReference>
<evidence type="ECO:0000256" key="1">
    <source>
        <dbReference type="ARBA" id="ARBA00005771"/>
    </source>
</evidence>
<dbReference type="SUPFAM" id="SSF52540">
    <property type="entry name" value="P-loop containing nucleoside triphosphate hydrolases"/>
    <property type="match status" value="1"/>
</dbReference>
<proteinExistence type="inferred from homology"/>